<keyword evidence="3" id="KW-1185">Reference proteome</keyword>
<proteinExistence type="predicted"/>
<dbReference type="GO" id="GO:0035556">
    <property type="term" value="P:intracellular signal transduction"/>
    <property type="evidence" value="ECO:0007669"/>
    <property type="project" value="InterPro"/>
</dbReference>
<dbReference type="GO" id="GO:2000431">
    <property type="term" value="P:regulation of cytokinesis, actomyosin contractile ring assembly"/>
    <property type="evidence" value="ECO:0007669"/>
    <property type="project" value="InterPro"/>
</dbReference>
<dbReference type="InterPro" id="IPR026817">
    <property type="entry name" value="Ect2"/>
</dbReference>
<dbReference type="PROSITE" id="PS00741">
    <property type="entry name" value="DH_1"/>
    <property type="match status" value="1"/>
</dbReference>
<dbReference type="Gene3D" id="3.40.50.10190">
    <property type="entry name" value="BRCT domain"/>
    <property type="match status" value="2"/>
</dbReference>
<dbReference type="GO" id="GO:0005096">
    <property type="term" value="F:GTPase activator activity"/>
    <property type="evidence" value="ECO:0007669"/>
    <property type="project" value="InterPro"/>
</dbReference>
<reference evidence="2" key="1">
    <citation type="submission" date="2021-02" db="EMBL/GenBank/DDBJ databases">
        <authorList>
            <person name="Bekaert M."/>
        </authorList>
    </citation>
    <scope>NUCLEOTIDE SEQUENCE</scope>
    <source>
        <strain evidence="2">IoA-00</strain>
    </source>
</reference>
<sequence>METDEEVKTIRRVVILGTRNDGLEERIRLNLNVADVLHSKDGNEFLDGEDVAFVLDDFEGPEWKELSSNCCIYGRTALEEILRSGARVLTRIYRPLFAHSMAGLILCFSGYRSKEELKKFLFWIVRETSTAMRQTFGIPIVSGDWLRLAWERRLEPGFKASNPELLEECKVKPFQGAKIYFYGVPENGEKERMVRELERNGGIECKDYKTEPCTHIVVDETGVTGRPPDVRNETYVVKAEWFWVSIQMDSCADEKNSSILSPTTPGSHNRKRKRQNRKEIVNALAHPDPLPQFLTTAQCHGSTRPGRRSSVGDVAMLSMSGSFLDTPDIFGKESSDPTGLHSPPPTPQLTHHGQQVFTELVQTESNYVNILKTIIEVFKKPLEDPDKIEGQFLNPTETKIIFSNLPPIYDLHSQMLADFTTIVSNWKDDVCIGNVFLKYADDLEKTYPPFVNFFETTKNCLLECGNAKPRFHAFLKVCQSKPECGRQTLTELLIRPVQRLPSISLLLNDLLKHTRKEKDHPDSSALEKALNKIKAVMTHINEDKRRTECQMHIFDIFNDIENCPPHLVSSHRNFFCRAEVLEIGATDELCGKGYDLSLFLFSDVLEISKRRSASKGLGFRSPSALSLTNAQGGHGGMSGGGNGVNGNVPGVNQGSVQGHSQHHSQKHVELMNLTAIKRVVDVPDSDEYQGIFALVCRSNQELKEKMFIFQLTSPDMEKIKFLKMLCRNIANTMCRPDPDTYLTRRRPEELELEPSDLNISNMSRAYVKLHRTKQKVGRAFSFNKTPTNALKRAVSSMISPLANRDRINSTPSGDLQAMRLSSCSNLLSAESPRSSRGGRFFSSPYIPSERRKLYYSKDTSTALEKLIRRTRNL</sequence>
<dbReference type="PANTHER" id="PTHR16777:SF2">
    <property type="entry name" value="PROTEIN ECT2"/>
    <property type="match status" value="1"/>
</dbReference>
<dbReference type="Gene3D" id="2.30.29.30">
    <property type="entry name" value="Pleckstrin-homology domain (PH domain)/Phosphotyrosine-binding domain (PTB)"/>
    <property type="match status" value="1"/>
</dbReference>
<name>A0A7R8CTJ4_LEPSM</name>
<accession>A0A7R8CTJ4</accession>
<feature type="region of interest" description="Disordered" evidence="1">
    <location>
        <begin position="328"/>
        <end position="351"/>
    </location>
</feature>
<dbReference type="GO" id="GO:0005085">
    <property type="term" value="F:guanyl-nucleotide exchange factor activity"/>
    <property type="evidence" value="ECO:0007669"/>
    <property type="project" value="InterPro"/>
</dbReference>
<dbReference type="GO" id="GO:0005634">
    <property type="term" value="C:nucleus"/>
    <property type="evidence" value="ECO:0007669"/>
    <property type="project" value="InterPro"/>
</dbReference>
<dbReference type="InterPro" id="IPR001331">
    <property type="entry name" value="GDS_CDC24_CS"/>
</dbReference>
<dbReference type="CDD" id="cd17732">
    <property type="entry name" value="BRCT_Ect2_rpt2"/>
    <property type="match status" value="1"/>
</dbReference>
<feature type="region of interest" description="Disordered" evidence="1">
    <location>
        <begin position="255"/>
        <end position="310"/>
    </location>
</feature>
<dbReference type="CDD" id="cd01229">
    <property type="entry name" value="PH_Ect2"/>
    <property type="match status" value="1"/>
</dbReference>
<dbReference type="GO" id="GO:0000281">
    <property type="term" value="P:mitotic cytokinesis"/>
    <property type="evidence" value="ECO:0007669"/>
    <property type="project" value="TreeGrafter"/>
</dbReference>
<dbReference type="PROSITE" id="PS50010">
    <property type="entry name" value="DH_2"/>
    <property type="match status" value="1"/>
</dbReference>
<dbReference type="Gene3D" id="1.20.900.10">
    <property type="entry name" value="Dbl homology (DH) domain"/>
    <property type="match status" value="1"/>
</dbReference>
<dbReference type="GO" id="GO:0005938">
    <property type="term" value="C:cell cortex"/>
    <property type="evidence" value="ECO:0007669"/>
    <property type="project" value="TreeGrafter"/>
</dbReference>
<dbReference type="InterPro" id="IPR011993">
    <property type="entry name" value="PH-like_dom_sf"/>
</dbReference>
<dbReference type="SUPFAM" id="SSF48065">
    <property type="entry name" value="DBL homology domain (DH-domain)"/>
    <property type="match status" value="1"/>
</dbReference>
<evidence type="ECO:0000256" key="1">
    <source>
        <dbReference type="SAM" id="MobiDB-lite"/>
    </source>
</evidence>
<dbReference type="InterPro" id="IPR001357">
    <property type="entry name" value="BRCT_dom"/>
</dbReference>
<dbReference type="InterPro" id="IPR049395">
    <property type="entry name" value="ECT2_PH"/>
</dbReference>
<dbReference type="InterPro" id="IPR000219">
    <property type="entry name" value="DH_dom"/>
</dbReference>
<dbReference type="PROSITE" id="PS50172">
    <property type="entry name" value="BRCT"/>
    <property type="match status" value="1"/>
</dbReference>
<dbReference type="InterPro" id="IPR035899">
    <property type="entry name" value="DBL_dom_sf"/>
</dbReference>
<dbReference type="Pfam" id="PF21242">
    <property type="entry name" value="ECT2_PH"/>
    <property type="match status" value="1"/>
</dbReference>
<dbReference type="CDD" id="cd00160">
    <property type="entry name" value="RhoGEF"/>
    <property type="match status" value="1"/>
</dbReference>
<feature type="compositionally biased region" description="Polar residues" evidence="1">
    <location>
        <begin position="257"/>
        <end position="267"/>
    </location>
</feature>
<dbReference type="InterPro" id="IPR036420">
    <property type="entry name" value="BRCT_dom_sf"/>
</dbReference>
<dbReference type="PANTHER" id="PTHR16777">
    <property type="entry name" value="PROTEIN ECT2"/>
    <property type="match status" value="1"/>
</dbReference>
<dbReference type="OrthoDB" id="9997817at2759"/>
<evidence type="ECO:0000313" key="3">
    <source>
        <dbReference type="Proteomes" id="UP000675881"/>
    </source>
</evidence>
<gene>
    <name evidence="2" type="ORF">LSAA_9179</name>
</gene>
<dbReference type="EMBL" id="HG994583">
    <property type="protein sequence ID" value="CAF2926805.1"/>
    <property type="molecule type" value="Genomic_DNA"/>
</dbReference>
<dbReference type="Pfam" id="PF00621">
    <property type="entry name" value="RhoGEF"/>
    <property type="match status" value="1"/>
</dbReference>
<evidence type="ECO:0000313" key="2">
    <source>
        <dbReference type="EMBL" id="CAF2926805.1"/>
    </source>
</evidence>
<organism evidence="2 3">
    <name type="scientific">Lepeophtheirus salmonis</name>
    <name type="common">Salmon louse</name>
    <name type="synonym">Caligus salmonis</name>
    <dbReference type="NCBI Taxonomy" id="72036"/>
    <lineage>
        <taxon>Eukaryota</taxon>
        <taxon>Metazoa</taxon>
        <taxon>Ecdysozoa</taxon>
        <taxon>Arthropoda</taxon>
        <taxon>Crustacea</taxon>
        <taxon>Multicrustacea</taxon>
        <taxon>Hexanauplia</taxon>
        <taxon>Copepoda</taxon>
        <taxon>Siphonostomatoida</taxon>
        <taxon>Caligidae</taxon>
        <taxon>Lepeophtheirus</taxon>
    </lineage>
</organism>
<dbReference type="AlphaFoldDB" id="A0A7R8CTJ4"/>
<dbReference type="GO" id="GO:0007399">
    <property type="term" value="P:nervous system development"/>
    <property type="evidence" value="ECO:0007669"/>
    <property type="project" value="TreeGrafter"/>
</dbReference>
<protein>
    <submittedName>
        <fullName evidence="2">ECT2</fullName>
    </submittedName>
</protein>
<dbReference type="SMART" id="SM00325">
    <property type="entry name" value="RhoGEF"/>
    <property type="match status" value="1"/>
</dbReference>
<dbReference type="SUPFAM" id="SSF52113">
    <property type="entry name" value="BRCT domain"/>
    <property type="match status" value="1"/>
</dbReference>
<dbReference type="Proteomes" id="UP000675881">
    <property type="component" value="Chromosome 4"/>
</dbReference>